<evidence type="ECO:0000313" key="3">
    <source>
        <dbReference type="Proteomes" id="UP000324222"/>
    </source>
</evidence>
<organism evidence="2 3">
    <name type="scientific">Portunus trituberculatus</name>
    <name type="common">Swimming crab</name>
    <name type="synonym">Neptunus trituberculatus</name>
    <dbReference type="NCBI Taxonomy" id="210409"/>
    <lineage>
        <taxon>Eukaryota</taxon>
        <taxon>Metazoa</taxon>
        <taxon>Ecdysozoa</taxon>
        <taxon>Arthropoda</taxon>
        <taxon>Crustacea</taxon>
        <taxon>Multicrustacea</taxon>
        <taxon>Malacostraca</taxon>
        <taxon>Eumalacostraca</taxon>
        <taxon>Eucarida</taxon>
        <taxon>Decapoda</taxon>
        <taxon>Pleocyemata</taxon>
        <taxon>Brachyura</taxon>
        <taxon>Eubrachyura</taxon>
        <taxon>Portunoidea</taxon>
        <taxon>Portunidae</taxon>
        <taxon>Portuninae</taxon>
        <taxon>Portunus</taxon>
    </lineage>
</organism>
<keyword evidence="3" id="KW-1185">Reference proteome</keyword>
<comment type="caution">
    <text evidence="2">The sequence shown here is derived from an EMBL/GenBank/DDBJ whole genome shotgun (WGS) entry which is preliminary data.</text>
</comment>
<dbReference type="EMBL" id="VSRR010068509">
    <property type="protein sequence ID" value="MPC85455.1"/>
    <property type="molecule type" value="Genomic_DNA"/>
</dbReference>
<feature type="compositionally biased region" description="Basic and acidic residues" evidence="1">
    <location>
        <begin position="8"/>
        <end position="33"/>
    </location>
</feature>
<protein>
    <submittedName>
        <fullName evidence="2">Uncharacterized protein</fullName>
    </submittedName>
</protein>
<reference evidence="2 3" key="1">
    <citation type="submission" date="2019-05" db="EMBL/GenBank/DDBJ databases">
        <title>Another draft genome of Portunus trituberculatus and its Hox gene families provides insights of decapod evolution.</title>
        <authorList>
            <person name="Jeong J.-H."/>
            <person name="Song I."/>
            <person name="Kim S."/>
            <person name="Choi T."/>
            <person name="Kim D."/>
            <person name="Ryu S."/>
            <person name="Kim W."/>
        </authorList>
    </citation>
    <scope>NUCLEOTIDE SEQUENCE [LARGE SCALE GENOMIC DNA]</scope>
    <source>
        <tissue evidence="2">Muscle</tissue>
    </source>
</reference>
<sequence length="108" mass="12213">MLKRFKQHAKDKLHIGEKSVTFKESEMPSKSKESPAAGLTVLREDGPDDTKDTANGATGPTQPRANHHTWPNVFTSSQGKRRSVSLLLWPLFRFTLFSHHDCSSRPQR</sequence>
<dbReference type="AlphaFoldDB" id="A0A5B7ISM1"/>
<proteinExistence type="predicted"/>
<feature type="compositionally biased region" description="Basic and acidic residues" evidence="1">
    <location>
        <begin position="42"/>
        <end position="52"/>
    </location>
</feature>
<evidence type="ECO:0000256" key="1">
    <source>
        <dbReference type="SAM" id="MobiDB-lite"/>
    </source>
</evidence>
<name>A0A5B7ISM1_PORTR</name>
<evidence type="ECO:0000313" key="2">
    <source>
        <dbReference type="EMBL" id="MPC85455.1"/>
    </source>
</evidence>
<accession>A0A5B7ISM1</accession>
<feature type="compositionally biased region" description="Polar residues" evidence="1">
    <location>
        <begin position="53"/>
        <end position="64"/>
    </location>
</feature>
<feature type="region of interest" description="Disordered" evidence="1">
    <location>
        <begin position="1"/>
        <end position="76"/>
    </location>
</feature>
<gene>
    <name evidence="2" type="ORF">E2C01_080233</name>
</gene>
<dbReference type="Proteomes" id="UP000324222">
    <property type="component" value="Unassembled WGS sequence"/>
</dbReference>
<dbReference type="OrthoDB" id="8193882at2759"/>